<feature type="transmembrane region" description="Helical" evidence="5">
    <location>
        <begin position="215"/>
        <end position="235"/>
    </location>
</feature>
<dbReference type="InterPro" id="IPR000515">
    <property type="entry name" value="MetI-like"/>
</dbReference>
<evidence type="ECO:0000313" key="7">
    <source>
        <dbReference type="EMBL" id="VAX20544.1"/>
    </source>
</evidence>
<evidence type="ECO:0000256" key="4">
    <source>
        <dbReference type="ARBA" id="ARBA00023136"/>
    </source>
</evidence>
<evidence type="ECO:0000259" key="6">
    <source>
        <dbReference type="PROSITE" id="PS50928"/>
    </source>
</evidence>
<protein>
    <submittedName>
        <fullName evidence="7">Phosphate transport system permease protein PstC (TC 3.A.1.7.1)</fullName>
    </submittedName>
</protein>
<feature type="transmembrane region" description="Helical" evidence="5">
    <location>
        <begin position="289"/>
        <end position="312"/>
    </location>
</feature>
<proteinExistence type="predicted"/>
<feature type="transmembrane region" description="Helical" evidence="5">
    <location>
        <begin position="135"/>
        <end position="159"/>
    </location>
</feature>
<dbReference type="GO" id="GO:0005315">
    <property type="term" value="F:phosphate transmembrane transporter activity"/>
    <property type="evidence" value="ECO:0007669"/>
    <property type="project" value="InterPro"/>
</dbReference>
<reference evidence="7" key="1">
    <citation type="submission" date="2018-06" db="EMBL/GenBank/DDBJ databases">
        <authorList>
            <person name="Zhirakovskaya E."/>
        </authorList>
    </citation>
    <scope>NUCLEOTIDE SEQUENCE</scope>
</reference>
<dbReference type="InterPro" id="IPR011864">
    <property type="entry name" value="Phosphate_PstC"/>
</dbReference>
<dbReference type="GO" id="GO:0006817">
    <property type="term" value="P:phosphate ion transport"/>
    <property type="evidence" value="ECO:0007669"/>
    <property type="project" value="InterPro"/>
</dbReference>
<comment type="subcellular location">
    <subcellularLocation>
        <location evidence="1">Membrane</location>
        <topology evidence="1">Multi-pass membrane protein</topology>
    </subcellularLocation>
</comment>
<organism evidence="7">
    <name type="scientific">hydrothermal vent metagenome</name>
    <dbReference type="NCBI Taxonomy" id="652676"/>
    <lineage>
        <taxon>unclassified sequences</taxon>
        <taxon>metagenomes</taxon>
        <taxon>ecological metagenomes</taxon>
    </lineage>
</organism>
<evidence type="ECO:0000256" key="3">
    <source>
        <dbReference type="ARBA" id="ARBA00022989"/>
    </source>
</evidence>
<dbReference type="PROSITE" id="PS50928">
    <property type="entry name" value="ABC_TM1"/>
    <property type="match status" value="1"/>
</dbReference>
<dbReference type="PANTHER" id="PTHR42727:SF1">
    <property type="entry name" value="PHOSPHATE TRANSPORT SYSTEM PERMEASE"/>
    <property type="match status" value="1"/>
</dbReference>
<name>A0A3B1C9A6_9ZZZZ</name>
<dbReference type="SUPFAM" id="SSF161098">
    <property type="entry name" value="MetI-like"/>
    <property type="match status" value="1"/>
</dbReference>
<dbReference type="PANTHER" id="PTHR42727">
    <property type="entry name" value="PHOSPHATE TRANSPORT SYSTEM PERMEASE PROTEIN"/>
    <property type="match status" value="1"/>
</dbReference>
<accession>A0A3B1C9A6</accession>
<dbReference type="CDD" id="cd06261">
    <property type="entry name" value="TM_PBP2"/>
    <property type="match status" value="1"/>
</dbReference>
<dbReference type="GO" id="GO:0016020">
    <property type="term" value="C:membrane"/>
    <property type="evidence" value="ECO:0007669"/>
    <property type="project" value="UniProtKB-SubCell"/>
</dbReference>
<evidence type="ECO:0000256" key="1">
    <source>
        <dbReference type="ARBA" id="ARBA00004141"/>
    </source>
</evidence>
<feature type="transmembrane region" description="Helical" evidence="5">
    <location>
        <begin position="171"/>
        <end position="194"/>
    </location>
</feature>
<dbReference type="Pfam" id="PF00528">
    <property type="entry name" value="BPD_transp_1"/>
    <property type="match status" value="1"/>
</dbReference>
<sequence>MRYALPDNMGKSEENAVKAPAGLLVKRRARWGEEVIKVGLFLCAAISVVTTVSIVTVLISESWEFFLDVSIADFLGGTEWTPLFLPRSFGVLPLVNGTLLIVLGSALIALPAGLLSGIYLSEYASGRARSIIKPLLEVLAGIPTVVYGYFALTFLTPILKTVFPEAQVFNAASASIVVGIMILPMIISLCDNALRAVPQSLRQGAYALGATQLEVSTRVVVPAALSGVVASYILAISRAIGETMAVTLAAGATPKMTFNFLESIQTMTAYIVQVSLGDTPAGTVEYKTLFAVALLLFVITLIMNVAASRILARFREVYE</sequence>
<gene>
    <name evidence="7" type="ORF">MNBD_NITROSPINAE01-1866</name>
</gene>
<keyword evidence="3 5" id="KW-1133">Transmembrane helix</keyword>
<dbReference type="Gene3D" id="1.10.3720.10">
    <property type="entry name" value="MetI-like"/>
    <property type="match status" value="1"/>
</dbReference>
<keyword evidence="4 5" id="KW-0472">Membrane</keyword>
<dbReference type="InterPro" id="IPR035906">
    <property type="entry name" value="MetI-like_sf"/>
</dbReference>
<feature type="transmembrane region" description="Helical" evidence="5">
    <location>
        <begin position="91"/>
        <end position="115"/>
    </location>
</feature>
<dbReference type="AlphaFoldDB" id="A0A3B1C9A6"/>
<keyword evidence="2 5" id="KW-0812">Transmembrane</keyword>
<dbReference type="EMBL" id="UOGC01000106">
    <property type="protein sequence ID" value="VAX20544.1"/>
    <property type="molecule type" value="Genomic_DNA"/>
</dbReference>
<evidence type="ECO:0000256" key="2">
    <source>
        <dbReference type="ARBA" id="ARBA00022692"/>
    </source>
</evidence>
<feature type="domain" description="ABC transmembrane type-1" evidence="6">
    <location>
        <begin position="95"/>
        <end position="307"/>
    </location>
</feature>
<feature type="transmembrane region" description="Helical" evidence="5">
    <location>
        <begin position="35"/>
        <end position="59"/>
    </location>
</feature>
<dbReference type="NCBIfam" id="TIGR02138">
    <property type="entry name" value="phosphate_pstC"/>
    <property type="match status" value="1"/>
</dbReference>
<evidence type="ECO:0000256" key="5">
    <source>
        <dbReference type="SAM" id="Phobius"/>
    </source>
</evidence>